<sequence length="312" mass="34556">MSAMSKKQRVKGDVFMSEAKDTLAKRTWFASGTEQKNEDAAELFQKAANAYKVGGFFNEAGAAYKQSADIFLNQLKNPMEGSKSLTDSGHCYKKIDPTKAIEAFRDSISIMCDNGRLTQAARLSKEVGDLFENDETDESGDSVKLAIESYQQAAELYEMEQQKSQANQCFVKVAELSSAALSPPDFLQAAELYQKLGTDCLDSNLLKYNAKGYFLQSILCHLANQDSIGASQAMSRFSSLDFTLRESREGKFAESLIECIEGMDSEGFATTCFEYDRISKLDPWKTTILLSVRKSIEGEVGDDGEEDDLDLT</sequence>
<dbReference type="AlphaFoldDB" id="A0A7S3Q4H9"/>
<keyword evidence="4" id="KW-0931">ER-Golgi transport</keyword>
<protein>
    <recommendedName>
        <fullName evidence="6">Alpha-soluble NSF attachment protein</fullName>
    </recommendedName>
</protein>
<dbReference type="Pfam" id="PF14938">
    <property type="entry name" value="SNAP"/>
    <property type="match status" value="1"/>
</dbReference>
<dbReference type="GO" id="GO:0005483">
    <property type="term" value="F:soluble NSF attachment protein activity"/>
    <property type="evidence" value="ECO:0007669"/>
    <property type="project" value="TreeGrafter"/>
</dbReference>
<dbReference type="GO" id="GO:0035494">
    <property type="term" value="P:SNARE complex disassembly"/>
    <property type="evidence" value="ECO:0007669"/>
    <property type="project" value="TreeGrafter"/>
</dbReference>
<dbReference type="PRINTS" id="PR00448">
    <property type="entry name" value="NSFATTACHMNT"/>
</dbReference>
<evidence type="ECO:0000313" key="5">
    <source>
        <dbReference type="EMBL" id="CAE0465345.1"/>
    </source>
</evidence>
<reference evidence="5" key="1">
    <citation type="submission" date="2021-01" db="EMBL/GenBank/DDBJ databases">
        <authorList>
            <person name="Corre E."/>
            <person name="Pelletier E."/>
            <person name="Niang G."/>
            <person name="Scheremetjew M."/>
            <person name="Finn R."/>
            <person name="Kale V."/>
            <person name="Holt S."/>
            <person name="Cochrane G."/>
            <person name="Meng A."/>
            <person name="Brown T."/>
            <person name="Cohen L."/>
        </authorList>
    </citation>
    <scope>NUCLEOTIDE SEQUENCE</scope>
    <source>
        <strain evidence="5">MM31A-1</strain>
    </source>
</reference>
<evidence type="ECO:0000256" key="4">
    <source>
        <dbReference type="RuleBase" id="RU367013"/>
    </source>
</evidence>
<comment type="function">
    <text evidence="4">Required for vesicular transport between the endoplasmic reticulum and the Golgi apparatus.</text>
</comment>
<dbReference type="CDD" id="cd15832">
    <property type="entry name" value="SNAP"/>
    <property type="match status" value="1"/>
</dbReference>
<dbReference type="InterPro" id="IPR011990">
    <property type="entry name" value="TPR-like_helical_dom_sf"/>
</dbReference>
<evidence type="ECO:0000256" key="2">
    <source>
        <dbReference type="ARBA" id="ARBA00022448"/>
    </source>
</evidence>
<evidence type="ECO:0008006" key="6">
    <source>
        <dbReference type="Google" id="ProtNLM"/>
    </source>
</evidence>
<dbReference type="GO" id="GO:0031201">
    <property type="term" value="C:SNARE complex"/>
    <property type="evidence" value="ECO:0007669"/>
    <property type="project" value="TreeGrafter"/>
</dbReference>
<accession>A0A7S3Q4H9</accession>
<dbReference type="PANTHER" id="PTHR13768">
    <property type="entry name" value="SOLUBLE NSF ATTACHMENT PROTEIN SNAP"/>
    <property type="match status" value="1"/>
</dbReference>
<dbReference type="SUPFAM" id="SSF48452">
    <property type="entry name" value="TPR-like"/>
    <property type="match status" value="1"/>
</dbReference>
<dbReference type="PANTHER" id="PTHR13768:SF8">
    <property type="entry name" value="ALPHA-SOLUBLE NSF ATTACHMENT PROTEIN"/>
    <property type="match status" value="1"/>
</dbReference>
<dbReference type="InterPro" id="IPR000744">
    <property type="entry name" value="NSF_attach"/>
</dbReference>
<dbReference type="GO" id="GO:0019905">
    <property type="term" value="F:syntaxin binding"/>
    <property type="evidence" value="ECO:0007669"/>
    <property type="project" value="TreeGrafter"/>
</dbReference>
<keyword evidence="4" id="KW-0472">Membrane</keyword>
<comment type="similarity">
    <text evidence="1 4">Belongs to the SNAP family.</text>
</comment>
<gene>
    <name evidence="5" type="ORF">CDEB00056_LOCUS10186</name>
</gene>
<evidence type="ECO:0000256" key="3">
    <source>
        <dbReference type="ARBA" id="ARBA00022927"/>
    </source>
</evidence>
<evidence type="ECO:0000256" key="1">
    <source>
        <dbReference type="ARBA" id="ARBA00010050"/>
    </source>
</evidence>
<keyword evidence="2 4" id="KW-0813">Transport</keyword>
<dbReference type="Gene3D" id="1.25.40.10">
    <property type="entry name" value="Tetratricopeptide repeat domain"/>
    <property type="match status" value="1"/>
</dbReference>
<comment type="subcellular location">
    <subcellularLocation>
        <location evidence="4">Membrane</location>
        <topology evidence="4">Peripheral membrane protein</topology>
    </subcellularLocation>
</comment>
<proteinExistence type="inferred from homology"/>
<name>A0A7S3Q4H9_9STRA</name>
<keyword evidence="3 4" id="KW-0653">Protein transport</keyword>
<organism evidence="5">
    <name type="scientific">Chaetoceros debilis</name>
    <dbReference type="NCBI Taxonomy" id="122233"/>
    <lineage>
        <taxon>Eukaryota</taxon>
        <taxon>Sar</taxon>
        <taxon>Stramenopiles</taxon>
        <taxon>Ochrophyta</taxon>
        <taxon>Bacillariophyta</taxon>
        <taxon>Coscinodiscophyceae</taxon>
        <taxon>Chaetocerotophycidae</taxon>
        <taxon>Chaetocerotales</taxon>
        <taxon>Chaetocerotaceae</taxon>
        <taxon>Chaetoceros</taxon>
    </lineage>
</organism>
<dbReference type="GO" id="GO:0006886">
    <property type="term" value="P:intracellular protein transport"/>
    <property type="evidence" value="ECO:0007669"/>
    <property type="project" value="UniProtKB-UniRule"/>
</dbReference>
<dbReference type="GO" id="GO:0005774">
    <property type="term" value="C:vacuolar membrane"/>
    <property type="evidence" value="ECO:0007669"/>
    <property type="project" value="TreeGrafter"/>
</dbReference>
<dbReference type="EMBL" id="HBIO01013084">
    <property type="protein sequence ID" value="CAE0465345.1"/>
    <property type="molecule type" value="Transcribed_RNA"/>
</dbReference>